<reference evidence="1" key="1">
    <citation type="submission" date="2017-11" db="EMBL/GenBank/DDBJ databases">
        <title>Comparative genomic and phylogenomic analyses of the family Idiomarinaceae.</title>
        <authorList>
            <person name="Liu Y."/>
            <person name="Shao Z."/>
        </authorList>
    </citation>
    <scope>NUCLEOTIDE SEQUENCE</scope>
    <source>
        <strain evidence="1">PIN1</strain>
    </source>
</reference>
<keyword evidence="2" id="KW-1185">Reference proteome</keyword>
<dbReference type="EMBL" id="PIQJ01000001">
    <property type="protein sequence ID" value="RZQ57180.1"/>
    <property type="molecule type" value="Genomic_DNA"/>
</dbReference>
<evidence type="ECO:0000313" key="2">
    <source>
        <dbReference type="Proteomes" id="UP000293092"/>
    </source>
</evidence>
<dbReference type="Proteomes" id="UP000293092">
    <property type="component" value="Unassembled WGS sequence"/>
</dbReference>
<proteinExistence type="predicted"/>
<comment type="caution">
    <text evidence="1">The sequence shown here is derived from an EMBL/GenBank/DDBJ whole genome shotgun (WGS) entry which is preliminary data.</text>
</comment>
<organism evidence="1 2">
    <name type="scientific">Pseudidiomarina tainanensis</name>
    <dbReference type="NCBI Taxonomy" id="502365"/>
    <lineage>
        <taxon>Bacteria</taxon>
        <taxon>Pseudomonadati</taxon>
        <taxon>Pseudomonadota</taxon>
        <taxon>Gammaproteobacteria</taxon>
        <taxon>Alteromonadales</taxon>
        <taxon>Idiomarinaceae</taxon>
        <taxon>Pseudidiomarina</taxon>
    </lineage>
</organism>
<evidence type="ECO:0000313" key="1">
    <source>
        <dbReference type="EMBL" id="RZQ57180.1"/>
    </source>
</evidence>
<name>A0ACD2HLX0_9GAMM</name>
<protein>
    <submittedName>
        <fullName evidence="1">Uncharacterized protein</fullName>
    </submittedName>
</protein>
<accession>A0ACD2HLX0</accession>
<sequence length="241" mass="27058">MMLMPARRITSTPAPTSWSQLPHGEWLQAELSKALAPSCAKVFGYHFARVGQLAKALELPDLRVQHEFSAALTAGADIQTDLEYWPFAEGVLDAVMMIGQLEFERDPHQVLRELSRSLIADGHLILASFNPFSPAVLTGFWPSNTKKAPWRGRYFSKARINDWLALLNFEIIDSGYVAPTMMFAKTNSPSVGLGHIARYLPQVGSMYYIVARKREFPLTVVRHKQRAKPRVNALPVANRVK</sequence>
<gene>
    <name evidence="1" type="ORF">CWI82_07905</name>
</gene>